<evidence type="ECO:0000313" key="1">
    <source>
        <dbReference type="EMBL" id="RDB15873.1"/>
    </source>
</evidence>
<proteinExistence type="predicted"/>
<dbReference type="InParanoid" id="A0A369J830"/>
<organism evidence="1 2">
    <name type="scientific">Hypsizygus marmoreus</name>
    <name type="common">White beech mushroom</name>
    <name type="synonym">Agaricus marmoreus</name>
    <dbReference type="NCBI Taxonomy" id="39966"/>
    <lineage>
        <taxon>Eukaryota</taxon>
        <taxon>Fungi</taxon>
        <taxon>Dikarya</taxon>
        <taxon>Basidiomycota</taxon>
        <taxon>Agaricomycotina</taxon>
        <taxon>Agaricomycetes</taxon>
        <taxon>Agaricomycetidae</taxon>
        <taxon>Agaricales</taxon>
        <taxon>Tricholomatineae</taxon>
        <taxon>Lyophyllaceae</taxon>
        <taxon>Hypsizygus</taxon>
    </lineage>
</organism>
<accession>A0A369J830</accession>
<sequence length="86" mass="9807">MFRFSVSYAHCILQSLLESHLSKLSGSTKYNIVQHIHGAHPDYQLDSDSREFLKAFEISRDEEVALGVPQGQIPLPTVFRHLRGQK</sequence>
<name>A0A369J830_HYPMA</name>
<dbReference type="AlphaFoldDB" id="A0A369J830"/>
<reference evidence="1" key="1">
    <citation type="submission" date="2018-04" db="EMBL/GenBank/DDBJ databases">
        <title>Whole genome sequencing of Hypsizygus marmoreus.</title>
        <authorList>
            <person name="Choi I.-G."/>
            <person name="Min B."/>
            <person name="Kim J.-G."/>
            <person name="Kim S."/>
            <person name="Oh Y.-L."/>
            <person name="Kong W.-S."/>
            <person name="Park H."/>
            <person name="Jeong J."/>
            <person name="Song E.-S."/>
        </authorList>
    </citation>
    <scope>NUCLEOTIDE SEQUENCE [LARGE SCALE GENOMIC DNA]</scope>
    <source>
        <strain evidence="1">51987-8</strain>
    </source>
</reference>
<gene>
    <name evidence="1" type="ORF">Hypma_003675</name>
</gene>
<keyword evidence="2" id="KW-1185">Reference proteome</keyword>
<comment type="caution">
    <text evidence="1">The sequence shown here is derived from an EMBL/GenBank/DDBJ whole genome shotgun (WGS) entry which is preliminary data.</text>
</comment>
<dbReference type="EMBL" id="LUEZ02000138">
    <property type="protein sequence ID" value="RDB15873.1"/>
    <property type="molecule type" value="Genomic_DNA"/>
</dbReference>
<protein>
    <submittedName>
        <fullName evidence="1">Uncharacterized protein</fullName>
    </submittedName>
</protein>
<dbReference type="Proteomes" id="UP000076154">
    <property type="component" value="Unassembled WGS sequence"/>
</dbReference>
<evidence type="ECO:0000313" key="2">
    <source>
        <dbReference type="Proteomes" id="UP000076154"/>
    </source>
</evidence>